<keyword evidence="3" id="KW-1185">Reference proteome</keyword>
<comment type="caution">
    <text evidence="2">The sequence shown here is derived from an EMBL/GenBank/DDBJ whole genome shotgun (WGS) entry which is preliminary data.</text>
</comment>
<reference evidence="2 3" key="1">
    <citation type="submission" date="2020-07" db="EMBL/GenBank/DDBJ databases">
        <title>Sequencing the genomes of 1000 actinobacteria strains.</title>
        <authorList>
            <person name="Klenk H.-P."/>
        </authorList>
    </citation>
    <scope>NUCLEOTIDE SEQUENCE [LARGE SCALE GENOMIC DNA]</scope>
    <source>
        <strain evidence="2 3">DSM 29531</strain>
    </source>
</reference>
<dbReference type="Proteomes" id="UP000571817">
    <property type="component" value="Unassembled WGS sequence"/>
</dbReference>
<evidence type="ECO:0000256" key="1">
    <source>
        <dbReference type="SAM" id="Phobius"/>
    </source>
</evidence>
<evidence type="ECO:0000313" key="2">
    <source>
        <dbReference type="EMBL" id="NYJ75980.1"/>
    </source>
</evidence>
<organism evidence="2 3">
    <name type="scientific">Allobranchiibius huperziae</name>
    <dbReference type="NCBI Taxonomy" id="1874116"/>
    <lineage>
        <taxon>Bacteria</taxon>
        <taxon>Bacillati</taxon>
        <taxon>Actinomycetota</taxon>
        <taxon>Actinomycetes</taxon>
        <taxon>Micrococcales</taxon>
        <taxon>Dermacoccaceae</taxon>
        <taxon>Allobranchiibius</taxon>
    </lineage>
</organism>
<dbReference type="RefSeq" id="WP_179483070.1">
    <property type="nucleotide sequence ID" value="NZ_JACCFW010000001.1"/>
</dbReference>
<sequence length="81" mass="8669">MITRTVSGNRPPTGFLITLWALTVVFLVIAVGALVASWKLRSLSPEQREQGRAAQAGCLLVGGVPAALFGIFLLYWAIQVS</sequence>
<name>A0A853DMY7_9MICO</name>
<keyword evidence="1" id="KW-0472">Membrane</keyword>
<protein>
    <submittedName>
        <fullName evidence="2">Cytochrome c-type biogenesis protein CcmH/NrfF</fullName>
    </submittedName>
</protein>
<proteinExistence type="predicted"/>
<dbReference type="AlphaFoldDB" id="A0A853DMY7"/>
<gene>
    <name evidence="2" type="ORF">HNR15_002943</name>
</gene>
<keyword evidence="1" id="KW-1133">Transmembrane helix</keyword>
<accession>A0A853DMY7</accession>
<keyword evidence="1" id="KW-0812">Transmembrane</keyword>
<feature type="transmembrane region" description="Helical" evidence="1">
    <location>
        <begin position="57"/>
        <end position="78"/>
    </location>
</feature>
<feature type="transmembrane region" description="Helical" evidence="1">
    <location>
        <begin position="15"/>
        <end position="36"/>
    </location>
</feature>
<dbReference type="EMBL" id="JACCFW010000001">
    <property type="protein sequence ID" value="NYJ75980.1"/>
    <property type="molecule type" value="Genomic_DNA"/>
</dbReference>
<evidence type="ECO:0000313" key="3">
    <source>
        <dbReference type="Proteomes" id="UP000571817"/>
    </source>
</evidence>